<keyword evidence="7" id="KW-0479">Metal-binding</keyword>
<dbReference type="SUPFAM" id="SSF52540">
    <property type="entry name" value="P-loop containing nucleoside triphosphate hydrolases"/>
    <property type="match status" value="1"/>
</dbReference>
<sequence>MKPKSWPNSLVYLLLLVVIVATVFVFLPRSGSPQKVGITEFITYIKQGEIDHIVQKENTLTGSYGEEERYTADYYGTTNDLVAILSDNGVNVGEGGISLDVKASGIDWGMIALQILLPIMLIGALFYFLFRSARGAGTQAFNFGKSRARLSSGNKPTVTFADVAGTEEAKEEVQEVVDFLKSPQKFRTLGARIPRGVLLVGPPGTGKTLLAKAIAGEANVPFYSISGSEFVEMFVGVGAARVRDLFEQAKRNSPCIVFMDEIDAVGRHRGAGLGGGHDEREQTLNQILSEMDGFDTNTNIIVLAATNRPDILDPALLRPGRFDRHIVVDLPDINGRKAILEVHAKGMSLAKEVTLETVAKGTPGFSGADLASLINEAAILAARRNRKDISLKELEDAADRVIAGPEKKSRVIIQKEKEIIAYHESGHALTARMLPNADPVHKVSIIARGVMGGWTRFLPTEDHYLWSRSQFDDRLAVSLGGRVAEEISFGEITTGAQNDLSEATKLARKMVTEYGGDWWQPGQ</sequence>
<keyword evidence="9" id="KW-0378">Hydrolase</keyword>
<dbReference type="InterPro" id="IPR027417">
    <property type="entry name" value="P-loop_NTPase"/>
</dbReference>
<name>X1KGX0_9ZZZZ</name>
<dbReference type="Pfam" id="PF17862">
    <property type="entry name" value="AAA_lid_3"/>
    <property type="match status" value="1"/>
</dbReference>
<dbReference type="InterPro" id="IPR000642">
    <property type="entry name" value="Peptidase_M41"/>
</dbReference>
<comment type="caution">
    <text evidence="17">The sequence shown here is derived from an EMBL/GenBank/DDBJ whole genome shotgun (WGS) entry which is preliminary data.</text>
</comment>
<dbReference type="GO" id="GO:0005524">
    <property type="term" value="F:ATP binding"/>
    <property type="evidence" value="ECO:0007669"/>
    <property type="project" value="UniProtKB-KW"/>
</dbReference>
<dbReference type="NCBIfam" id="TIGR01241">
    <property type="entry name" value="FtsH_fam"/>
    <property type="match status" value="1"/>
</dbReference>
<dbReference type="PANTHER" id="PTHR23076:SF97">
    <property type="entry name" value="ATP-DEPENDENT ZINC METALLOPROTEASE YME1L1"/>
    <property type="match status" value="1"/>
</dbReference>
<dbReference type="PROSITE" id="PS00674">
    <property type="entry name" value="AAA"/>
    <property type="match status" value="1"/>
</dbReference>
<dbReference type="InterPro" id="IPR041569">
    <property type="entry name" value="AAA_lid_3"/>
</dbReference>
<dbReference type="InterPro" id="IPR011546">
    <property type="entry name" value="Pept_M41_FtsH_extracell"/>
</dbReference>
<comment type="subcellular location">
    <subcellularLocation>
        <location evidence="2">Membrane</location>
    </subcellularLocation>
</comment>
<dbReference type="Pfam" id="PF01434">
    <property type="entry name" value="Peptidase_M41"/>
    <property type="match status" value="1"/>
</dbReference>
<dbReference type="HAMAP" id="MF_01458">
    <property type="entry name" value="FtsH"/>
    <property type="match status" value="1"/>
</dbReference>
<keyword evidence="13" id="KW-0482">Metalloprotease</keyword>
<dbReference type="InterPro" id="IPR003959">
    <property type="entry name" value="ATPase_AAA_core"/>
</dbReference>
<evidence type="ECO:0000313" key="17">
    <source>
        <dbReference type="EMBL" id="GAH92870.1"/>
    </source>
</evidence>
<dbReference type="GO" id="GO:0004222">
    <property type="term" value="F:metalloendopeptidase activity"/>
    <property type="evidence" value="ECO:0007669"/>
    <property type="project" value="InterPro"/>
</dbReference>
<dbReference type="Gene3D" id="1.10.8.60">
    <property type="match status" value="1"/>
</dbReference>
<dbReference type="GO" id="GO:0030163">
    <property type="term" value="P:protein catabolic process"/>
    <property type="evidence" value="ECO:0007669"/>
    <property type="project" value="TreeGrafter"/>
</dbReference>
<evidence type="ECO:0000256" key="1">
    <source>
        <dbReference type="ARBA" id="ARBA00001947"/>
    </source>
</evidence>
<comment type="similarity">
    <text evidence="3">In the C-terminal section; belongs to the peptidase M41 family.</text>
</comment>
<dbReference type="FunFam" id="1.10.8.60:FF:000001">
    <property type="entry name" value="ATP-dependent zinc metalloprotease FtsH"/>
    <property type="match status" value="1"/>
</dbReference>
<dbReference type="InterPro" id="IPR003960">
    <property type="entry name" value="ATPase_AAA_CS"/>
</dbReference>
<keyword evidence="14 15" id="KW-0472">Membrane</keyword>
<evidence type="ECO:0000256" key="4">
    <source>
        <dbReference type="ARBA" id="ARBA00022475"/>
    </source>
</evidence>
<evidence type="ECO:0000256" key="10">
    <source>
        <dbReference type="ARBA" id="ARBA00022833"/>
    </source>
</evidence>
<evidence type="ECO:0000256" key="13">
    <source>
        <dbReference type="ARBA" id="ARBA00023049"/>
    </source>
</evidence>
<keyword evidence="4" id="KW-1003">Cell membrane</keyword>
<dbReference type="FunFam" id="3.40.50.300:FF:000001">
    <property type="entry name" value="ATP-dependent zinc metalloprotease FtsH"/>
    <property type="match status" value="1"/>
</dbReference>
<dbReference type="Pfam" id="PF00004">
    <property type="entry name" value="AAA"/>
    <property type="match status" value="1"/>
</dbReference>
<dbReference type="PANTHER" id="PTHR23076">
    <property type="entry name" value="METALLOPROTEASE M41 FTSH"/>
    <property type="match status" value="1"/>
</dbReference>
<evidence type="ECO:0000256" key="15">
    <source>
        <dbReference type="SAM" id="Phobius"/>
    </source>
</evidence>
<organism evidence="17">
    <name type="scientific">marine sediment metagenome</name>
    <dbReference type="NCBI Taxonomy" id="412755"/>
    <lineage>
        <taxon>unclassified sequences</taxon>
        <taxon>metagenomes</taxon>
        <taxon>ecological metagenomes</taxon>
    </lineage>
</organism>
<evidence type="ECO:0000256" key="7">
    <source>
        <dbReference type="ARBA" id="ARBA00022723"/>
    </source>
</evidence>
<dbReference type="GO" id="GO:0006508">
    <property type="term" value="P:proteolysis"/>
    <property type="evidence" value="ECO:0007669"/>
    <property type="project" value="UniProtKB-KW"/>
</dbReference>
<dbReference type="Gene3D" id="3.40.50.300">
    <property type="entry name" value="P-loop containing nucleotide triphosphate hydrolases"/>
    <property type="match status" value="1"/>
</dbReference>
<evidence type="ECO:0000256" key="9">
    <source>
        <dbReference type="ARBA" id="ARBA00022801"/>
    </source>
</evidence>
<keyword evidence="10" id="KW-0862">Zinc</keyword>
<dbReference type="GO" id="GO:0005886">
    <property type="term" value="C:plasma membrane"/>
    <property type="evidence" value="ECO:0007669"/>
    <property type="project" value="TreeGrafter"/>
</dbReference>
<evidence type="ECO:0000256" key="2">
    <source>
        <dbReference type="ARBA" id="ARBA00004370"/>
    </source>
</evidence>
<evidence type="ECO:0000256" key="5">
    <source>
        <dbReference type="ARBA" id="ARBA00022670"/>
    </source>
</evidence>
<dbReference type="GO" id="GO:0008270">
    <property type="term" value="F:zinc ion binding"/>
    <property type="evidence" value="ECO:0007669"/>
    <property type="project" value="InterPro"/>
</dbReference>
<dbReference type="AlphaFoldDB" id="X1KGX0"/>
<proteinExistence type="inferred from homology"/>
<keyword evidence="11" id="KW-0067">ATP-binding</keyword>
<dbReference type="EMBL" id="BARV01000073">
    <property type="protein sequence ID" value="GAH92870.1"/>
    <property type="molecule type" value="Genomic_DNA"/>
</dbReference>
<evidence type="ECO:0000256" key="3">
    <source>
        <dbReference type="ARBA" id="ARBA00010044"/>
    </source>
</evidence>
<dbReference type="CDD" id="cd19501">
    <property type="entry name" value="RecA-like_FtsH"/>
    <property type="match status" value="1"/>
</dbReference>
<dbReference type="Gene3D" id="1.20.58.760">
    <property type="entry name" value="Peptidase M41"/>
    <property type="match status" value="1"/>
</dbReference>
<accession>X1KGX0</accession>
<dbReference type="InterPro" id="IPR003593">
    <property type="entry name" value="AAA+_ATPase"/>
</dbReference>
<feature type="transmembrane region" description="Helical" evidence="15">
    <location>
        <begin position="108"/>
        <end position="130"/>
    </location>
</feature>
<dbReference type="SUPFAM" id="SSF140990">
    <property type="entry name" value="FtsH protease domain-like"/>
    <property type="match status" value="1"/>
</dbReference>
<dbReference type="Pfam" id="PF06480">
    <property type="entry name" value="FtsH_ext"/>
    <property type="match status" value="1"/>
</dbReference>
<dbReference type="InterPro" id="IPR037219">
    <property type="entry name" value="Peptidase_M41-like"/>
</dbReference>
<reference evidence="17" key="1">
    <citation type="journal article" date="2014" name="Front. Microbiol.">
        <title>High frequency of phylogenetically diverse reductive dehalogenase-homologous genes in deep subseafloor sedimentary metagenomes.</title>
        <authorList>
            <person name="Kawai M."/>
            <person name="Futagami T."/>
            <person name="Toyoda A."/>
            <person name="Takaki Y."/>
            <person name="Nishi S."/>
            <person name="Hori S."/>
            <person name="Arai W."/>
            <person name="Tsubouchi T."/>
            <person name="Morono Y."/>
            <person name="Uchiyama I."/>
            <person name="Ito T."/>
            <person name="Fujiyama A."/>
            <person name="Inagaki F."/>
            <person name="Takami H."/>
        </authorList>
    </citation>
    <scope>NUCLEOTIDE SEQUENCE</scope>
    <source>
        <strain evidence="17">Expedition CK06-06</strain>
    </source>
</reference>
<keyword evidence="5" id="KW-0645">Protease</keyword>
<evidence type="ECO:0000259" key="16">
    <source>
        <dbReference type="SMART" id="SM00382"/>
    </source>
</evidence>
<evidence type="ECO:0000256" key="11">
    <source>
        <dbReference type="ARBA" id="ARBA00022840"/>
    </source>
</evidence>
<evidence type="ECO:0000256" key="8">
    <source>
        <dbReference type="ARBA" id="ARBA00022741"/>
    </source>
</evidence>
<dbReference type="SMART" id="SM00382">
    <property type="entry name" value="AAA"/>
    <property type="match status" value="1"/>
</dbReference>
<evidence type="ECO:0000256" key="14">
    <source>
        <dbReference type="ARBA" id="ARBA00023136"/>
    </source>
</evidence>
<feature type="transmembrane region" description="Helical" evidence="15">
    <location>
        <begin position="9"/>
        <end position="27"/>
    </location>
</feature>
<feature type="domain" description="AAA+ ATPase" evidence="16">
    <location>
        <begin position="193"/>
        <end position="332"/>
    </location>
</feature>
<keyword evidence="6 15" id="KW-0812">Transmembrane</keyword>
<evidence type="ECO:0000256" key="6">
    <source>
        <dbReference type="ARBA" id="ARBA00022692"/>
    </source>
</evidence>
<comment type="cofactor">
    <cofactor evidence="1">
        <name>Zn(2+)</name>
        <dbReference type="ChEBI" id="CHEBI:29105"/>
    </cofactor>
</comment>
<keyword evidence="12 15" id="KW-1133">Transmembrane helix</keyword>
<keyword evidence="8" id="KW-0547">Nucleotide-binding</keyword>
<evidence type="ECO:0000256" key="12">
    <source>
        <dbReference type="ARBA" id="ARBA00022989"/>
    </source>
</evidence>
<dbReference type="InterPro" id="IPR005936">
    <property type="entry name" value="FtsH"/>
</dbReference>
<gene>
    <name evidence="17" type="ORF">S06H3_00425</name>
</gene>
<protein>
    <recommendedName>
        <fullName evidence="16">AAA+ ATPase domain-containing protein</fullName>
    </recommendedName>
</protein>
<dbReference type="GO" id="GO:0004176">
    <property type="term" value="F:ATP-dependent peptidase activity"/>
    <property type="evidence" value="ECO:0007669"/>
    <property type="project" value="InterPro"/>
</dbReference>
<dbReference type="GO" id="GO:0016887">
    <property type="term" value="F:ATP hydrolysis activity"/>
    <property type="evidence" value="ECO:0007669"/>
    <property type="project" value="InterPro"/>
</dbReference>